<dbReference type="Pfam" id="PF01370">
    <property type="entry name" value="Epimerase"/>
    <property type="match status" value="1"/>
</dbReference>
<keyword evidence="4" id="KW-1185">Reference proteome</keyword>
<name>A0A2T7ETZ9_9POAL</name>
<dbReference type="PANTHER" id="PTHR10366">
    <property type="entry name" value="NAD DEPENDENT EPIMERASE/DEHYDRATASE"/>
    <property type="match status" value="1"/>
</dbReference>
<evidence type="ECO:0000313" key="4">
    <source>
        <dbReference type="Proteomes" id="UP000244336"/>
    </source>
</evidence>
<evidence type="ECO:0000256" key="1">
    <source>
        <dbReference type="ARBA" id="ARBA00023002"/>
    </source>
</evidence>
<organism evidence="3 4">
    <name type="scientific">Panicum hallii var. hallii</name>
    <dbReference type="NCBI Taxonomy" id="1504633"/>
    <lineage>
        <taxon>Eukaryota</taxon>
        <taxon>Viridiplantae</taxon>
        <taxon>Streptophyta</taxon>
        <taxon>Embryophyta</taxon>
        <taxon>Tracheophyta</taxon>
        <taxon>Spermatophyta</taxon>
        <taxon>Magnoliopsida</taxon>
        <taxon>Liliopsida</taxon>
        <taxon>Poales</taxon>
        <taxon>Poaceae</taxon>
        <taxon>PACMAD clade</taxon>
        <taxon>Panicoideae</taxon>
        <taxon>Panicodae</taxon>
        <taxon>Paniceae</taxon>
        <taxon>Panicinae</taxon>
        <taxon>Panicum</taxon>
        <taxon>Panicum sect. Panicum</taxon>
    </lineage>
</organism>
<proteinExistence type="predicted"/>
<dbReference type="SUPFAM" id="SSF51735">
    <property type="entry name" value="NAD(P)-binding Rossmann-fold domains"/>
    <property type="match status" value="1"/>
</dbReference>
<dbReference type="FunFam" id="3.40.50.720:FF:000219">
    <property type="entry name" value="Cinnamoyl-CoA reductase 1"/>
    <property type="match status" value="1"/>
</dbReference>
<dbReference type="InterPro" id="IPR001509">
    <property type="entry name" value="Epimerase_deHydtase"/>
</dbReference>
<dbReference type="PANTHER" id="PTHR10366:SF820">
    <property type="entry name" value="DIHYDROFLAVONOL-4-REDUCTASE"/>
    <property type="match status" value="1"/>
</dbReference>
<gene>
    <name evidence="3" type="ORF">GQ55_2G303700</name>
</gene>
<reference evidence="3 4" key="1">
    <citation type="submission" date="2018-04" db="EMBL/GenBank/DDBJ databases">
        <title>WGS assembly of Panicum hallii var. hallii HAL2.</title>
        <authorList>
            <person name="Lovell J."/>
            <person name="Jenkins J."/>
            <person name="Lowry D."/>
            <person name="Mamidi S."/>
            <person name="Sreedasyam A."/>
            <person name="Weng X."/>
            <person name="Barry K."/>
            <person name="Bonette J."/>
            <person name="Campitelli B."/>
            <person name="Daum C."/>
            <person name="Gordon S."/>
            <person name="Gould B."/>
            <person name="Lipzen A."/>
            <person name="MacQueen A."/>
            <person name="Palacio-Mejia J."/>
            <person name="Plott C."/>
            <person name="Shakirov E."/>
            <person name="Shu S."/>
            <person name="Yoshinaga Y."/>
            <person name="Zane M."/>
            <person name="Rokhsar D."/>
            <person name="Grimwood J."/>
            <person name="Schmutz J."/>
            <person name="Juenger T."/>
        </authorList>
    </citation>
    <scope>NUCLEOTIDE SEQUENCE [LARGE SCALE GENOMIC DNA]</scope>
    <source>
        <strain evidence="4">cv. HAL2</strain>
    </source>
</reference>
<sequence>MAGSSTVCVTGAGGFIASWLVKLLLARGYTVHGTVRDLSDKKSAHLKRLESAAERLRIFKADLLDYDAMAAAVVGCQGVFHVATPVPSEKLTDPELQMLAPAVTGTTNVLRAASAAGVQRVVVVSSIVAVEINPKGWPEGKIRDESCWSDEEFCRNNNVLLVLQIWYAVAKIISEEAALEYGRQTGLDVVSVNPGLVFGPMLQPTVNASSQFLIYLLKGGPDKVRNKLWHVVDVRDLAEALLLVYEVPGASGRHICAPHVISVRELLDLLKSKYPDYPCITRENICDRDHPAPMTSEKLTKLGWSCRPLEETIADAIGFCQRAGFLGDADGEAPCRFPPLFNKI</sequence>
<dbReference type="CDD" id="cd08958">
    <property type="entry name" value="FR_SDR_e"/>
    <property type="match status" value="1"/>
</dbReference>
<accession>A0A2T7ETZ9</accession>
<protein>
    <recommendedName>
        <fullName evidence="2">NAD-dependent epimerase/dehydratase domain-containing protein</fullName>
    </recommendedName>
</protein>
<evidence type="ECO:0000259" key="2">
    <source>
        <dbReference type="Pfam" id="PF01370"/>
    </source>
</evidence>
<dbReference type="EMBL" id="CM009750">
    <property type="protein sequence ID" value="PUZ71307.1"/>
    <property type="molecule type" value="Genomic_DNA"/>
</dbReference>
<dbReference type="GO" id="GO:0016616">
    <property type="term" value="F:oxidoreductase activity, acting on the CH-OH group of donors, NAD or NADP as acceptor"/>
    <property type="evidence" value="ECO:0007669"/>
    <property type="project" value="TreeGrafter"/>
</dbReference>
<dbReference type="STRING" id="1504633.A0A2T7ETZ9"/>
<dbReference type="Gramene" id="PUZ71307">
    <property type="protein sequence ID" value="PUZ71307"/>
    <property type="gene ID" value="GQ55_2G303700"/>
</dbReference>
<dbReference type="InterPro" id="IPR036291">
    <property type="entry name" value="NAD(P)-bd_dom_sf"/>
</dbReference>
<dbReference type="InterPro" id="IPR050425">
    <property type="entry name" value="NAD(P)_dehydrat-like"/>
</dbReference>
<dbReference type="AlphaFoldDB" id="A0A2T7ETZ9"/>
<feature type="domain" description="NAD-dependent epimerase/dehydratase" evidence="2">
    <location>
        <begin position="7"/>
        <end position="248"/>
    </location>
</feature>
<keyword evidence="1" id="KW-0560">Oxidoreductase</keyword>
<dbReference type="Gene3D" id="3.40.50.720">
    <property type="entry name" value="NAD(P)-binding Rossmann-like Domain"/>
    <property type="match status" value="1"/>
</dbReference>
<dbReference type="Proteomes" id="UP000244336">
    <property type="component" value="Chromosome 2"/>
</dbReference>
<evidence type="ECO:0000313" key="3">
    <source>
        <dbReference type="EMBL" id="PUZ71307.1"/>
    </source>
</evidence>
<dbReference type="OrthoDB" id="2735536at2759"/>